<keyword evidence="7" id="KW-0378">Hydrolase</keyword>
<name>A0A914HX74_GLORO</name>
<dbReference type="GO" id="GO:0006508">
    <property type="term" value="P:proteolysis"/>
    <property type="evidence" value="ECO:0007669"/>
    <property type="project" value="UniProtKB-KW"/>
</dbReference>
<evidence type="ECO:0000256" key="4">
    <source>
        <dbReference type="ARBA" id="ARBA00022676"/>
    </source>
</evidence>
<keyword evidence="4" id="KW-0328">Glycosyltransferase</keyword>
<organism evidence="13 14">
    <name type="scientific">Globodera rostochiensis</name>
    <name type="common">Golden nematode worm</name>
    <name type="synonym">Heterodera rostochiensis</name>
    <dbReference type="NCBI Taxonomy" id="31243"/>
    <lineage>
        <taxon>Eukaryota</taxon>
        <taxon>Metazoa</taxon>
        <taxon>Ecdysozoa</taxon>
        <taxon>Nematoda</taxon>
        <taxon>Chromadorea</taxon>
        <taxon>Rhabditida</taxon>
        <taxon>Tylenchina</taxon>
        <taxon>Tylenchomorpha</taxon>
        <taxon>Tylenchoidea</taxon>
        <taxon>Heteroderidae</taxon>
        <taxon>Heteroderinae</taxon>
        <taxon>Globodera</taxon>
    </lineage>
</organism>
<dbReference type="SMART" id="SM00645">
    <property type="entry name" value="Pept_C1"/>
    <property type="match status" value="1"/>
</dbReference>
<protein>
    <submittedName>
        <fullName evidence="14">C-type lectin domain-containing protein</fullName>
    </submittedName>
</protein>
<feature type="transmembrane region" description="Helical" evidence="11">
    <location>
        <begin position="26"/>
        <end position="48"/>
    </location>
</feature>
<evidence type="ECO:0000256" key="2">
    <source>
        <dbReference type="ARBA" id="ARBA00007647"/>
    </source>
</evidence>
<dbReference type="Gene3D" id="3.90.70.10">
    <property type="entry name" value="Cysteine proteinases"/>
    <property type="match status" value="1"/>
</dbReference>
<keyword evidence="13" id="KW-1185">Reference proteome</keyword>
<dbReference type="InterPro" id="IPR008166">
    <property type="entry name" value="Glyco_transf_92"/>
</dbReference>
<dbReference type="InterPro" id="IPR001304">
    <property type="entry name" value="C-type_lectin-like"/>
</dbReference>
<dbReference type="PANTHER" id="PTHR21645">
    <property type="entry name" value="GLYCOSYLTRANSFERASE FAMILY 92 PROTEIN"/>
    <property type="match status" value="1"/>
</dbReference>
<dbReference type="AlphaFoldDB" id="A0A914HX74"/>
<dbReference type="Pfam" id="PF01697">
    <property type="entry name" value="Glyco_transf_92"/>
    <property type="match status" value="1"/>
</dbReference>
<proteinExistence type="inferred from homology"/>
<dbReference type="InterPro" id="IPR052012">
    <property type="entry name" value="GTase_92"/>
</dbReference>
<dbReference type="GO" id="GO:0008234">
    <property type="term" value="F:cysteine-type peptidase activity"/>
    <property type="evidence" value="ECO:0007669"/>
    <property type="project" value="UniProtKB-KW"/>
</dbReference>
<dbReference type="Pfam" id="PF00112">
    <property type="entry name" value="Peptidase_C1"/>
    <property type="match status" value="2"/>
</dbReference>
<dbReference type="InterPro" id="IPR000169">
    <property type="entry name" value="Pept_cys_AS"/>
</dbReference>
<dbReference type="WBParaSite" id="Gr19_v10_g4969.t1">
    <property type="protein sequence ID" value="Gr19_v10_g4969.t1"/>
    <property type="gene ID" value="Gr19_v10_g4969"/>
</dbReference>
<dbReference type="GO" id="GO:0016020">
    <property type="term" value="C:membrane"/>
    <property type="evidence" value="ECO:0007669"/>
    <property type="project" value="UniProtKB-SubCell"/>
</dbReference>
<evidence type="ECO:0000256" key="9">
    <source>
        <dbReference type="ARBA" id="ARBA00022989"/>
    </source>
</evidence>
<evidence type="ECO:0000256" key="10">
    <source>
        <dbReference type="ARBA" id="ARBA00023136"/>
    </source>
</evidence>
<keyword evidence="3" id="KW-0645">Protease</keyword>
<dbReference type="PANTHER" id="PTHR21645:SF2">
    <property type="entry name" value="GLYCOSYLTRANSFERASE FAMILY 92 PROTEIN F59C6.8"/>
    <property type="match status" value="1"/>
</dbReference>
<dbReference type="InterPro" id="IPR000668">
    <property type="entry name" value="Peptidase_C1A_C"/>
</dbReference>
<dbReference type="Gene3D" id="3.10.100.10">
    <property type="entry name" value="Mannose-Binding Protein A, subunit A"/>
    <property type="match status" value="1"/>
</dbReference>
<evidence type="ECO:0000259" key="12">
    <source>
        <dbReference type="PROSITE" id="PS50041"/>
    </source>
</evidence>
<keyword evidence="8" id="KW-0788">Thiol protease</keyword>
<dbReference type="SUPFAM" id="SSF54001">
    <property type="entry name" value="Cysteine proteinases"/>
    <property type="match status" value="1"/>
</dbReference>
<dbReference type="InterPro" id="IPR038765">
    <property type="entry name" value="Papain-like_cys_pep_sf"/>
</dbReference>
<dbReference type="SMART" id="SM00034">
    <property type="entry name" value="CLECT"/>
    <property type="match status" value="1"/>
</dbReference>
<accession>A0A914HX74</accession>
<evidence type="ECO:0000313" key="13">
    <source>
        <dbReference type="Proteomes" id="UP000887572"/>
    </source>
</evidence>
<dbReference type="Pfam" id="PF00059">
    <property type="entry name" value="Lectin_C"/>
    <property type="match status" value="1"/>
</dbReference>
<keyword evidence="9 11" id="KW-1133">Transmembrane helix</keyword>
<dbReference type="PROSITE" id="PS00139">
    <property type="entry name" value="THIOL_PROTEASE_CYS"/>
    <property type="match status" value="1"/>
</dbReference>
<sequence length="1043" mass="119677">MYVFNSLASSPVVFLRFVLLRFPSRLRLLCISPLALCLCSFLILRIYINLFISITNRRSLDHLFIARTFFYNRSIVFQNEERANAAVILLNAEKHICPSFFHPECVLLLPGGRIWRQRSSLEIIYPGYDDFECRLANFRIICHSLPVFTENVPKLSIAFKSSEPIELSLTPADLTPREFVACPGRMFALEQWHLLITALEMHRIHGVELVVAHILSVRDPLFDLVRLYQLDGLLTIRSSLHMPSLISTLSYDANSETLWSNQIADFLDCLYEFRESAKFISFPDWDDLLLSGTSHRQFTPIAAILSNLSAMHPNSAVFVPKRFPGSLISLETMSSQNVSLHRLWTDGLRFSPTDPHPCNISKVILRPSMVSSVDLHYAHKLPYEKYEQIAVNSEELHFIEARNYNGEEFTLSSILGRSVADRMNESFAAFLNRQQIPNSQPILRSLPQFELFLPTIMKCLMQIRSIVQNSARSHCFNVRQCWEVFPPIFDLFREEDGNYCVNVKTNWESFSWADALCKKFFSHLTSILSEEENKLAKNLVNDGIMPVIGAGREARQIGFWIGIRREGENGTWTDGSAVEFGRALQDQPSPWDSEQNDINSNAINSSTCAEMLPKTGFWRQTPCDSVLVGAICKRKAVVDLDEGIPYKILLNQTVTGKGRLNINSEQKQKMLNKEHNLVEQINNNSDVKGWQATVHETFALMSDSSRGHVLGVMQPHKGGGGRRRRKRQAWPTQYQYPSNNQRQFEYSNKIYERYAAAAQNEYARHYYSPQQQYPQQQNPQYLNPEHMQELYRNAYSEYDKRELETALRGYFQYITLAYAQPKSIFPRHYDLRGKFPQCAPWIGLARDQGKCGACWAVATAAARDDRACIFLVLRNYLVFSNNPNLYSSTMDMLSCIKEADGCNGGTPQMDVGIFGEPYVFPPLRTDPEKERKAPACSNHCQAGWKRMAIDKLSGRILPPGNETRYRTVIRTNHWGMDGFDGKLNCQGRSMNECYQTMLEGSERGIMAEIYYFGPVVATIDVYEDFYRYSKGIYRVSSEWRMIF</sequence>
<dbReference type="SUPFAM" id="SSF56436">
    <property type="entry name" value="C-type lectin-like"/>
    <property type="match status" value="1"/>
</dbReference>
<feature type="domain" description="C-type lectin" evidence="12">
    <location>
        <begin position="496"/>
        <end position="624"/>
    </location>
</feature>
<evidence type="ECO:0000256" key="3">
    <source>
        <dbReference type="ARBA" id="ARBA00022670"/>
    </source>
</evidence>
<evidence type="ECO:0000256" key="7">
    <source>
        <dbReference type="ARBA" id="ARBA00022801"/>
    </source>
</evidence>
<dbReference type="GO" id="GO:0016757">
    <property type="term" value="F:glycosyltransferase activity"/>
    <property type="evidence" value="ECO:0007669"/>
    <property type="project" value="UniProtKB-KW"/>
</dbReference>
<comment type="subcellular location">
    <subcellularLocation>
        <location evidence="1">Membrane</location>
        <topology evidence="1">Single-pass membrane protein</topology>
    </subcellularLocation>
</comment>
<keyword evidence="10 11" id="KW-0472">Membrane</keyword>
<dbReference type="InterPro" id="IPR016187">
    <property type="entry name" value="CTDL_fold"/>
</dbReference>
<dbReference type="Proteomes" id="UP000887572">
    <property type="component" value="Unplaced"/>
</dbReference>
<keyword evidence="6 11" id="KW-0812">Transmembrane</keyword>
<keyword evidence="5" id="KW-0808">Transferase</keyword>
<evidence type="ECO:0000256" key="1">
    <source>
        <dbReference type="ARBA" id="ARBA00004167"/>
    </source>
</evidence>
<evidence type="ECO:0000256" key="11">
    <source>
        <dbReference type="SAM" id="Phobius"/>
    </source>
</evidence>
<dbReference type="PROSITE" id="PS50041">
    <property type="entry name" value="C_TYPE_LECTIN_2"/>
    <property type="match status" value="1"/>
</dbReference>
<evidence type="ECO:0000256" key="6">
    <source>
        <dbReference type="ARBA" id="ARBA00022692"/>
    </source>
</evidence>
<dbReference type="CDD" id="cd00037">
    <property type="entry name" value="CLECT"/>
    <property type="match status" value="1"/>
</dbReference>
<evidence type="ECO:0000256" key="8">
    <source>
        <dbReference type="ARBA" id="ARBA00022807"/>
    </source>
</evidence>
<comment type="similarity">
    <text evidence="2">Belongs to the glycosyltransferase 92 family.</text>
</comment>
<dbReference type="InterPro" id="IPR016186">
    <property type="entry name" value="C-type_lectin-like/link_sf"/>
</dbReference>
<evidence type="ECO:0000313" key="14">
    <source>
        <dbReference type="WBParaSite" id="Gr19_v10_g4969.t1"/>
    </source>
</evidence>
<evidence type="ECO:0000256" key="5">
    <source>
        <dbReference type="ARBA" id="ARBA00022679"/>
    </source>
</evidence>
<reference evidence="14" key="1">
    <citation type="submission" date="2022-11" db="UniProtKB">
        <authorList>
            <consortium name="WormBaseParasite"/>
        </authorList>
    </citation>
    <scope>IDENTIFICATION</scope>
</reference>